<sequence>MHNIEIIQLASEISDTFQTLTEKSKVTTAKICVNFDLTNDGRNFCCFGSPPDSKIIFTMSLPMCLFLSNCCLLPLE</sequence>
<evidence type="ECO:0000313" key="2">
    <source>
        <dbReference type="WBParaSite" id="nRc.2.0.1.t12860-RA"/>
    </source>
</evidence>
<evidence type="ECO:0000313" key="1">
    <source>
        <dbReference type="Proteomes" id="UP000887565"/>
    </source>
</evidence>
<protein>
    <submittedName>
        <fullName evidence="2">Uncharacterized protein</fullName>
    </submittedName>
</protein>
<dbReference type="AlphaFoldDB" id="A0A915IFC7"/>
<keyword evidence="1" id="KW-1185">Reference proteome</keyword>
<proteinExistence type="predicted"/>
<dbReference type="WBParaSite" id="nRc.2.0.1.t12860-RA">
    <property type="protein sequence ID" value="nRc.2.0.1.t12860-RA"/>
    <property type="gene ID" value="nRc.2.0.1.g12860"/>
</dbReference>
<accession>A0A915IFC7</accession>
<organism evidence="1 2">
    <name type="scientific">Romanomermis culicivorax</name>
    <name type="common">Nematode worm</name>
    <dbReference type="NCBI Taxonomy" id="13658"/>
    <lineage>
        <taxon>Eukaryota</taxon>
        <taxon>Metazoa</taxon>
        <taxon>Ecdysozoa</taxon>
        <taxon>Nematoda</taxon>
        <taxon>Enoplea</taxon>
        <taxon>Dorylaimia</taxon>
        <taxon>Mermithida</taxon>
        <taxon>Mermithoidea</taxon>
        <taxon>Mermithidae</taxon>
        <taxon>Romanomermis</taxon>
    </lineage>
</organism>
<reference evidence="2" key="1">
    <citation type="submission" date="2022-11" db="UniProtKB">
        <authorList>
            <consortium name="WormBaseParasite"/>
        </authorList>
    </citation>
    <scope>IDENTIFICATION</scope>
</reference>
<name>A0A915IFC7_ROMCU</name>
<dbReference type="Proteomes" id="UP000887565">
    <property type="component" value="Unplaced"/>
</dbReference>